<evidence type="ECO:0000259" key="2">
    <source>
        <dbReference type="Pfam" id="PF18330"/>
    </source>
</evidence>
<dbReference type="PRINTS" id="PR01048">
    <property type="entry name" value="Y414FAMILY"/>
</dbReference>
<dbReference type="SUPFAM" id="SSF56091">
    <property type="entry name" value="DNA ligase/mRNA capping enzyme, catalytic domain"/>
    <property type="match status" value="1"/>
</dbReference>
<dbReference type="RefSeq" id="WP_369017588.1">
    <property type="nucleotide sequence ID" value="NZ_CP121689.1"/>
</dbReference>
<evidence type="ECO:0000313" key="3">
    <source>
        <dbReference type="EMBL" id="WZL75441.1"/>
    </source>
</evidence>
<keyword evidence="3" id="KW-0436">Ligase</keyword>
<name>A0ABZ2YB95_9BACT</name>
<accession>A0ABZ2YB95</accession>
<dbReference type="Gene3D" id="3.10.450.740">
    <property type="match status" value="1"/>
</dbReference>
<dbReference type="InterPro" id="IPR041596">
    <property type="entry name" value="Lig_Pab1020_C"/>
</dbReference>
<dbReference type="Pfam" id="PF18330">
    <property type="entry name" value="Lig_C"/>
    <property type="match status" value="1"/>
</dbReference>
<dbReference type="EMBL" id="CP121689">
    <property type="protein sequence ID" value="WZL75441.1"/>
    <property type="molecule type" value="Genomic_DNA"/>
</dbReference>
<keyword evidence="4" id="KW-1185">Reference proteome</keyword>
<proteinExistence type="predicted"/>
<sequence>MEKAKILDALKEGAIQEANFEDIKYFPFLEEWKDIPRGTVVIEERVIPSYPRIARIMRIASGVPRHFKGPFLVEEKVDGYNARIAKVSGKMLAFTRSGLICPFTTDRIPDLLPTQFFNDHPQWVICAEIAGPENPYIEAHPPYVKEDVRAFVFDIIDEKGNFLPPLEKWEIIKAYQLPAVENYGVFEPQEIKRLYELLNRLNEEKREGIVLKSLDGGKRLKFVTPFANLHDIEVSSELLEELPPHFYINRLSRLIISLDELGKKCDDRLFYEAGKALLEGFEDALNKFKRQRRIYHTFSCRFHNPERAEALLQLLNRASSTIRVKKRSLIRENGFWVLTFDKVFLRSTSLLANLLRGQAVFD</sequence>
<evidence type="ECO:0000259" key="1">
    <source>
        <dbReference type="Pfam" id="PF09414"/>
    </source>
</evidence>
<dbReference type="Gene3D" id="3.30.470.30">
    <property type="entry name" value="DNA ligase/mRNA capping enzyme"/>
    <property type="match status" value="1"/>
</dbReference>
<dbReference type="Pfam" id="PF09414">
    <property type="entry name" value="RNA_ligase"/>
    <property type="match status" value="1"/>
</dbReference>
<dbReference type="InterPro" id="IPR021122">
    <property type="entry name" value="RNA_ligase_dom_REL/Rnl2"/>
</dbReference>
<feature type="domain" description="RNA ligase Pab1020 C-terminal" evidence="2">
    <location>
        <begin position="237"/>
        <end position="358"/>
    </location>
</feature>
<dbReference type="Gene3D" id="3.30.1490.70">
    <property type="match status" value="1"/>
</dbReference>
<evidence type="ECO:0000313" key="4">
    <source>
        <dbReference type="Proteomes" id="UP001461341"/>
    </source>
</evidence>
<protein>
    <submittedName>
        <fullName evidence="3">RNA ligase</fullName>
    </submittedName>
</protein>
<dbReference type="Proteomes" id="UP001461341">
    <property type="component" value="Chromosome"/>
</dbReference>
<feature type="domain" description="RNA ligase" evidence="1">
    <location>
        <begin position="70"/>
        <end position="222"/>
    </location>
</feature>
<gene>
    <name evidence="3" type="ORF">QBE54_07545</name>
</gene>
<dbReference type="InterPro" id="IPR001072">
    <property type="entry name" value="RNA_ligase_Pab1020"/>
</dbReference>
<organism evidence="3 4">
    <name type="scientific">Thermatribacter velox</name>
    <dbReference type="NCBI Taxonomy" id="3039681"/>
    <lineage>
        <taxon>Bacteria</taxon>
        <taxon>Pseudomonadati</taxon>
        <taxon>Atribacterota</taxon>
        <taxon>Atribacteria</taxon>
        <taxon>Atribacterales</taxon>
        <taxon>Thermatribacteraceae</taxon>
        <taxon>Thermatribacter</taxon>
    </lineage>
</organism>
<dbReference type="Gene3D" id="3.30.70.2160">
    <property type="match status" value="1"/>
</dbReference>
<reference evidence="3 4" key="1">
    <citation type="submission" date="2023-03" db="EMBL/GenBank/DDBJ databases">
        <title>Novel Species.</title>
        <authorList>
            <person name="Ma S."/>
        </authorList>
    </citation>
    <scope>NUCLEOTIDE SEQUENCE [LARGE SCALE GENOMIC DNA]</scope>
    <source>
        <strain evidence="3 4">B11</strain>
    </source>
</reference>
<dbReference type="NCBIfam" id="TIGR01209">
    <property type="entry name" value="RNA ligase"/>
    <property type="match status" value="1"/>
</dbReference>
<dbReference type="GO" id="GO:0016874">
    <property type="term" value="F:ligase activity"/>
    <property type="evidence" value="ECO:0007669"/>
    <property type="project" value="UniProtKB-KW"/>
</dbReference>